<dbReference type="InterPro" id="IPR050987">
    <property type="entry name" value="AtrR-like"/>
</dbReference>
<keyword evidence="1" id="KW-0539">Nucleus</keyword>
<evidence type="ECO:0000256" key="2">
    <source>
        <dbReference type="SAM" id="MobiDB-lite"/>
    </source>
</evidence>
<sequence length="757" mass="82803">MRPSHVGTLSPKTVSRAPPRLLSDQYINVFFQEWSPLFPILDHASFLKTYQDFLADPESPQWQNRKHDIAQLYLVFDVASVSLRASTKLNGTSYEQEWRRAMQAMSSAPSLMTLKCHILAQLLYLLKDEQKYFLRHRASGVTMCHQLSLHLSQDARTLPYAEKESRKVVFWSQYILDRFGASASDVPVLLRESDISLEMPENNVEEVGSSPVQGNQTKGESKVSNFLALIQITRILSKVLDQLHPASTKFNLSINNVSALTEEVDKWVSSLPSHLKVKFAADKPSTGIVSDRSPLLSLAELYIRMLINRPLVCFGSGSTASTAVLTSANIAKQIAQLCDLLDERNMNYTFPLNKTNLLLTAGFALLWQAIELSPESKLVKDNQKSLALITRMLYRESEVVATEFAKVMGSIVGIPPNTALTPANNLDGVNTSAKSMQAPSPSQKSTRKHLQAIAARFSVSSFGNRPKAHDVQPQRAISTSIDQQPQFNPDQFNHEQINSDRASISSEPAFPALTPTTSRDSNRSGRQVNLDFFPLGNDSAATLPNLPLKDPSNTATWEQLLASIDSGDLNIFNGIYGGMPSSEAFSLQSMDGPVNVSDVDPCALSGASAASAPDFVDPHAQGLLDLNNSTWPNESWPAALTTNNSVVDLNDIHQAVQQQQQRQAQSHHIPQSVTSYVSEEDSIPSSGGDDFTSLAGSFSNGSVYNGSSRRTGTSVSSVGSSHKPQQSDLCPQHFDNSVGEESAYGAIVIPNEYGIGF</sequence>
<dbReference type="InterPro" id="IPR007219">
    <property type="entry name" value="XnlR_reg_dom"/>
</dbReference>
<feature type="compositionally biased region" description="Low complexity" evidence="2">
    <location>
        <begin position="707"/>
        <end position="721"/>
    </location>
</feature>
<evidence type="ECO:0000313" key="5">
    <source>
        <dbReference type="Proteomes" id="UP000053317"/>
    </source>
</evidence>
<name>A0A0G2EG80_PHACM</name>
<evidence type="ECO:0000313" key="4">
    <source>
        <dbReference type="EMBL" id="KKY21434.1"/>
    </source>
</evidence>
<feature type="region of interest" description="Disordered" evidence="2">
    <location>
        <begin position="504"/>
        <end position="528"/>
    </location>
</feature>
<dbReference type="OrthoDB" id="10001928at2759"/>
<feature type="compositionally biased region" description="Polar residues" evidence="2">
    <location>
        <begin position="666"/>
        <end position="677"/>
    </location>
</feature>
<reference evidence="4 5" key="2">
    <citation type="submission" date="2015-05" db="EMBL/GenBank/DDBJ databases">
        <authorList>
            <person name="Morales-Cruz A."/>
            <person name="Amrine K.C."/>
            <person name="Cantu D."/>
        </authorList>
    </citation>
    <scope>NUCLEOTIDE SEQUENCE [LARGE SCALE GENOMIC DNA]</scope>
    <source>
        <strain evidence="4">UCRPC4</strain>
    </source>
</reference>
<dbReference type="AlphaFoldDB" id="A0A0G2EG80"/>
<reference evidence="4 5" key="1">
    <citation type="submission" date="2015-05" db="EMBL/GenBank/DDBJ databases">
        <title>Distinctive expansion of gene families associated with plant cell wall degradation and secondary metabolism in the genomes of grapevine trunk pathogens.</title>
        <authorList>
            <person name="Lawrence D.P."/>
            <person name="Travadon R."/>
            <person name="Rolshausen P.E."/>
            <person name="Baumgartner K."/>
        </authorList>
    </citation>
    <scope>NUCLEOTIDE SEQUENCE [LARGE SCALE GENOMIC DNA]</scope>
    <source>
        <strain evidence="4">UCRPC4</strain>
    </source>
</reference>
<dbReference type="GO" id="GO:0006351">
    <property type="term" value="P:DNA-templated transcription"/>
    <property type="evidence" value="ECO:0007669"/>
    <property type="project" value="InterPro"/>
</dbReference>
<keyword evidence="5" id="KW-1185">Reference proteome</keyword>
<accession>A0A0G2EG80</accession>
<feature type="compositionally biased region" description="Polar residues" evidence="2">
    <location>
        <begin position="423"/>
        <end position="444"/>
    </location>
</feature>
<dbReference type="EMBL" id="LCWF01000085">
    <property type="protein sequence ID" value="KKY21434.1"/>
    <property type="molecule type" value="Genomic_DNA"/>
</dbReference>
<organism evidence="4 5">
    <name type="scientific">Phaeomoniella chlamydospora</name>
    <name type="common">Phaeoacremonium chlamydosporum</name>
    <dbReference type="NCBI Taxonomy" id="158046"/>
    <lineage>
        <taxon>Eukaryota</taxon>
        <taxon>Fungi</taxon>
        <taxon>Dikarya</taxon>
        <taxon>Ascomycota</taxon>
        <taxon>Pezizomycotina</taxon>
        <taxon>Eurotiomycetes</taxon>
        <taxon>Chaetothyriomycetidae</taxon>
        <taxon>Phaeomoniellales</taxon>
        <taxon>Phaeomoniellaceae</taxon>
        <taxon>Phaeomoniella</taxon>
    </lineage>
</organism>
<dbReference type="GO" id="GO:0003700">
    <property type="term" value="F:DNA-binding transcription factor activity"/>
    <property type="evidence" value="ECO:0007669"/>
    <property type="project" value="InterPro"/>
</dbReference>
<dbReference type="Proteomes" id="UP000053317">
    <property type="component" value="Unassembled WGS sequence"/>
</dbReference>
<feature type="region of interest" description="Disordered" evidence="2">
    <location>
        <begin position="658"/>
        <end position="736"/>
    </location>
</feature>
<feature type="domain" description="Xylanolytic transcriptional activator regulatory" evidence="3">
    <location>
        <begin position="27"/>
        <end position="268"/>
    </location>
</feature>
<dbReference type="CDD" id="cd12148">
    <property type="entry name" value="fungal_TF_MHR"/>
    <property type="match status" value="1"/>
</dbReference>
<dbReference type="PANTHER" id="PTHR46910">
    <property type="entry name" value="TRANSCRIPTION FACTOR PDR1"/>
    <property type="match status" value="1"/>
</dbReference>
<feature type="region of interest" description="Disordered" evidence="2">
    <location>
        <begin position="423"/>
        <end position="447"/>
    </location>
</feature>
<feature type="compositionally biased region" description="Polar residues" evidence="2">
    <location>
        <begin position="694"/>
        <end position="706"/>
    </location>
</feature>
<dbReference type="GO" id="GO:0008270">
    <property type="term" value="F:zinc ion binding"/>
    <property type="evidence" value="ECO:0007669"/>
    <property type="project" value="InterPro"/>
</dbReference>
<evidence type="ECO:0000256" key="1">
    <source>
        <dbReference type="ARBA" id="ARBA00023242"/>
    </source>
</evidence>
<proteinExistence type="predicted"/>
<dbReference type="Pfam" id="PF04082">
    <property type="entry name" value="Fungal_trans"/>
    <property type="match status" value="1"/>
</dbReference>
<gene>
    <name evidence="4" type="ORF">UCRPC4_g03697</name>
</gene>
<feature type="compositionally biased region" description="Polar residues" evidence="2">
    <location>
        <begin position="514"/>
        <end position="527"/>
    </location>
</feature>
<evidence type="ECO:0000259" key="3">
    <source>
        <dbReference type="Pfam" id="PF04082"/>
    </source>
</evidence>
<dbReference type="PANTHER" id="PTHR46910:SF12">
    <property type="entry name" value="REGULATORY PROTEIN CAT8"/>
    <property type="match status" value="1"/>
</dbReference>
<comment type="caution">
    <text evidence="4">The sequence shown here is derived from an EMBL/GenBank/DDBJ whole genome shotgun (WGS) entry which is preliminary data.</text>
</comment>
<dbReference type="GO" id="GO:0003677">
    <property type="term" value="F:DNA binding"/>
    <property type="evidence" value="ECO:0007669"/>
    <property type="project" value="InterPro"/>
</dbReference>
<protein>
    <submittedName>
        <fullName evidence="4">Putative acetate regulatory dna binding protein</fullName>
    </submittedName>
</protein>